<evidence type="ECO:0000313" key="6">
    <source>
        <dbReference type="EMBL" id="CAF0987684.1"/>
    </source>
</evidence>
<dbReference type="InterPro" id="IPR001266">
    <property type="entry name" value="Ribosomal_eS19"/>
</dbReference>
<dbReference type="GO" id="GO:0006412">
    <property type="term" value="P:translation"/>
    <property type="evidence" value="ECO:0007669"/>
    <property type="project" value="InterPro"/>
</dbReference>
<gene>
    <name evidence="7" type="ORF">BJG266_LOCUS26306</name>
    <name evidence="6" type="ORF">QVE165_LOCUS14216</name>
</gene>
<dbReference type="Pfam" id="PF01090">
    <property type="entry name" value="Ribosomal_S19e"/>
    <property type="match status" value="1"/>
</dbReference>
<evidence type="ECO:0000256" key="1">
    <source>
        <dbReference type="ARBA" id="ARBA00010014"/>
    </source>
</evidence>
<name>A0A814FW51_9BILA</name>
<evidence type="ECO:0000313" key="7">
    <source>
        <dbReference type="EMBL" id="CAF1190496.1"/>
    </source>
</evidence>
<dbReference type="GO" id="GO:0000028">
    <property type="term" value="P:ribosomal small subunit assembly"/>
    <property type="evidence" value="ECO:0007669"/>
    <property type="project" value="TreeGrafter"/>
</dbReference>
<proteinExistence type="inferred from homology"/>
<dbReference type="PANTHER" id="PTHR11710">
    <property type="entry name" value="40S RIBOSOMAL PROTEIN S19"/>
    <property type="match status" value="1"/>
</dbReference>
<comment type="caution">
    <text evidence="6">The sequence shown here is derived from an EMBL/GenBank/DDBJ whole genome shotgun (WGS) entry which is preliminary data.</text>
</comment>
<evidence type="ECO:0000313" key="8">
    <source>
        <dbReference type="Proteomes" id="UP000663832"/>
    </source>
</evidence>
<organism evidence="6 8">
    <name type="scientific">Adineta steineri</name>
    <dbReference type="NCBI Taxonomy" id="433720"/>
    <lineage>
        <taxon>Eukaryota</taxon>
        <taxon>Metazoa</taxon>
        <taxon>Spiralia</taxon>
        <taxon>Gnathifera</taxon>
        <taxon>Rotifera</taxon>
        <taxon>Eurotatoria</taxon>
        <taxon>Bdelloidea</taxon>
        <taxon>Adinetida</taxon>
        <taxon>Adinetidae</taxon>
        <taxon>Adineta</taxon>
    </lineage>
</organism>
<comment type="similarity">
    <text evidence="1">Belongs to the eukaryotic ribosomal protein eS19 family.</text>
</comment>
<keyword evidence="8" id="KW-1185">Reference proteome</keyword>
<dbReference type="PANTHER" id="PTHR11710:SF0">
    <property type="entry name" value="40S RIBOSOMAL PROTEIN S19"/>
    <property type="match status" value="1"/>
</dbReference>
<dbReference type="OrthoDB" id="428974at2759"/>
<dbReference type="Gene3D" id="1.10.10.10">
    <property type="entry name" value="Winged helix-like DNA-binding domain superfamily/Winged helix DNA-binding domain"/>
    <property type="match status" value="1"/>
</dbReference>
<dbReference type="GO" id="GO:0022627">
    <property type="term" value="C:cytosolic small ribosomal subunit"/>
    <property type="evidence" value="ECO:0007669"/>
    <property type="project" value="TreeGrafter"/>
</dbReference>
<keyword evidence="3" id="KW-0687">Ribonucleoprotein</keyword>
<dbReference type="InterPro" id="IPR036390">
    <property type="entry name" value="WH_DNA-bd_sf"/>
</dbReference>
<evidence type="ECO:0000256" key="4">
    <source>
        <dbReference type="ARBA" id="ARBA00035143"/>
    </source>
</evidence>
<dbReference type="EMBL" id="CAJNOI010000217">
    <property type="protein sequence ID" value="CAF1190496.1"/>
    <property type="molecule type" value="Genomic_DNA"/>
</dbReference>
<dbReference type="SMART" id="SM01413">
    <property type="entry name" value="Ribosomal_S19e"/>
    <property type="match status" value="1"/>
</dbReference>
<evidence type="ECO:0000256" key="5">
    <source>
        <dbReference type="ARBA" id="ARBA00035466"/>
    </source>
</evidence>
<dbReference type="FunFam" id="1.10.10.10:FF:000118">
    <property type="entry name" value="40S ribosomal protein S19"/>
    <property type="match status" value="1"/>
</dbReference>
<reference evidence="6" key="1">
    <citation type="submission" date="2021-02" db="EMBL/GenBank/DDBJ databases">
        <authorList>
            <person name="Nowell W R."/>
        </authorList>
    </citation>
    <scope>NUCLEOTIDE SEQUENCE</scope>
</reference>
<dbReference type="EMBL" id="CAJNOM010000074">
    <property type="protein sequence ID" value="CAF0987684.1"/>
    <property type="molecule type" value="Genomic_DNA"/>
</dbReference>
<evidence type="ECO:0000256" key="3">
    <source>
        <dbReference type="ARBA" id="ARBA00023274"/>
    </source>
</evidence>
<evidence type="ECO:0000256" key="2">
    <source>
        <dbReference type="ARBA" id="ARBA00022980"/>
    </source>
</evidence>
<dbReference type="InterPro" id="IPR036388">
    <property type="entry name" value="WH-like_DNA-bd_sf"/>
</dbReference>
<dbReference type="AlphaFoldDB" id="A0A814FW51"/>
<dbReference type="Proteomes" id="UP000663832">
    <property type="component" value="Unassembled WGS sequence"/>
</dbReference>
<dbReference type="GO" id="GO:0003723">
    <property type="term" value="F:RNA binding"/>
    <property type="evidence" value="ECO:0007669"/>
    <property type="project" value="TreeGrafter"/>
</dbReference>
<sequence length="157" mass="17748">MDIVDRGSVKDVDQQQFTAAFSEFLKKTGKLDVPSGNWADIIKLGIHKQMAPVDPDWYYTRCASMARFLYLRRTGVGAFTRVYGGLKHKGVRPSHFQRGSRSVVRKCLQSLEKAKIIEKHASGGRVLSTLGRRNMDTIAKQVAEKLARQAQQQQQQQ</sequence>
<dbReference type="Proteomes" id="UP000663877">
    <property type="component" value="Unassembled WGS sequence"/>
</dbReference>
<accession>A0A814FW51</accession>
<dbReference type="SUPFAM" id="SSF46785">
    <property type="entry name" value="Winged helix' DNA-binding domain"/>
    <property type="match status" value="1"/>
</dbReference>
<protein>
    <recommendedName>
        <fullName evidence="4">Small ribosomal subunit protein eS19</fullName>
    </recommendedName>
    <alternativeName>
        <fullName evidence="5">40S ribosomal protein S19</fullName>
    </alternativeName>
</protein>
<dbReference type="GO" id="GO:0003735">
    <property type="term" value="F:structural constituent of ribosome"/>
    <property type="evidence" value="ECO:0007669"/>
    <property type="project" value="InterPro"/>
</dbReference>
<keyword evidence="2" id="KW-0689">Ribosomal protein</keyword>